<gene>
    <name evidence="1" type="ORF">KOW79_020849</name>
</gene>
<accession>A0A9D3N415</accession>
<name>A0A9D3N415_9TELE</name>
<dbReference type="EMBL" id="JAHKSW010000026">
    <property type="protein sequence ID" value="KAG7315983.1"/>
    <property type="molecule type" value="Genomic_DNA"/>
</dbReference>
<protein>
    <submittedName>
        <fullName evidence="1">Uncharacterized protein</fullName>
    </submittedName>
</protein>
<dbReference type="AlphaFoldDB" id="A0A9D3N415"/>
<evidence type="ECO:0000313" key="2">
    <source>
        <dbReference type="Proteomes" id="UP000824219"/>
    </source>
</evidence>
<dbReference type="Proteomes" id="UP000824219">
    <property type="component" value="Linkage Group LG26"/>
</dbReference>
<reference evidence="1 2" key="1">
    <citation type="submission" date="2021-06" db="EMBL/GenBank/DDBJ databases">
        <title>Chromosome-level genome assembly of the red-tail catfish (Hemibagrus wyckioides).</title>
        <authorList>
            <person name="Shao F."/>
        </authorList>
    </citation>
    <scope>NUCLEOTIDE SEQUENCE [LARGE SCALE GENOMIC DNA]</scope>
    <source>
        <strain evidence="1">EC202008001</strain>
        <tissue evidence="1">Blood</tissue>
    </source>
</reference>
<organism evidence="1 2">
    <name type="scientific">Hemibagrus wyckioides</name>
    <dbReference type="NCBI Taxonomy" id="337641"/>
    <lineage>
        <taxon>Eukaryota</taxon>
        <taxon>Metazoa</taxon>
        <taxon>Chordata</taxon>
        <taxon>Craniata</taxon>
        <taxon>Vertebrata</taxon>
        <taxon>Euteleostomi</taxon>
        <taxon>Actinopterygii</taxon>
        <taxon>Neopterygii</taxon>
        <taxon>Teleostei</taxon>
        <taxon>Ostariophysi</taxon>
        <taxon>Siluriformes</taxon>
        <taxon>Bagridae</taxon>
        <taxon>Hemibagrus</taxon>
    </lineage>
</organism>
<sequence length="90" mass="10340">MKMFLIPFSDRKLSYSIHDWLHPNPSAKASSSSFRIISTTADTTTPDRTGPDRTEQREPKLLEILLSRVTLPRIFSSCYRKTPANFPKNQ</sequence>
<comment type="caution">
    <text evidence="1">The sequence shown here is derived from an EMBL/GenBank/DDBJ whole genome shotgun (WGS) entry which is preliminary data.</text>
</comment>
<keyword evidence="2" id="KW-1185">Reference proteome</keyword>
<proteinExistence type="predicted"/>
<evidence type="ECO:0000313" key="1">
    <source>
        <dbReference type="EMBL" id="KAG7315983.1"/>
    </source>
</evidence>